<dbReference type="InterPro" id="IPR045864">
    <property type="entry name" value="aa-tRNA-synth_II/BPL/LPL"/>
</dbReference>
<evidence type="ECO:0000256" key="2">
    <source>
        <dbReference type="ARBA" id="ARBA00022598"/>
    </source>
</evidence>
<feature type="domain" description="Aminoacyl-transfer RNA synthetases class-II family profile" evidence="8">
    <location>
        <begin position="130"/>
        <end position="440"/>
    </location>
</feature>
<keyword evidence="10" id="KW-1185">Reference proteome</keyword>
<dbReference type="Gene3D" id="3.30.930.10">
    <property type="entry name" value="Bira Bifunctional Protein, Domain 2"/>
    <property type="match status" value="1"/>
</dbReference>
<comment type="subcellular location">
    <subcellularLocation>
        <location evidence="7">Cytoplasm</location>
    </subcellularLocation>
</comment>
<organism evidence="9 10">
    <name type="scientific">Desulfurispirillum indicum (strain ATCC BAA-1389 / DSM 22839 / S5)</name>
    <dbReference type="NCBI Taxonomy" id="653733"/>
    <lineage>
        <taxon>Bacteria</taxon>
        <taxon>Pseudomonadati</taxon>
        <taxon>Chrysiogenota</taxon>
        <taxon>Chrysiogenia</taxon>
        <taxon>Chrysiogenales</taxon>
        <taxon>Chrysiogenaceae</taxon>
        <taxon>Desulfurispirillum</taxon>
    </lineage>
</organism>
<dbReference type="GO" id="GO:0006421">
    <property type="term" value="P:asparaginyl-tRNA aminoacylation"/>
    <property type="evidence" value="ECO:0007669"/>
    <property type="project" value="UniProtKB-UniRule"/>
</dbReference>
<dbReference type="SUPFAM" id="SSF55681">
    <property type="entry name" value="Class II aaRS and biotin synthetases"/>
    <property type="match status" value="1"/>
</dbReference>
<dbReference type="FunCoup" id="E6W3X5">
    <property type="interactions" value="417"/>
</dbReference>
<dbReference type="InterPro" id="IPR006195">
    <property type="entry name" value="aa-tRNA-synth_II"/>
</dbReference>
<dbReference type="InterPro" id="IPR012340">
    <property type="entry name" value="NA-bd_OB-fold"/>
</dbReference>
<evidence type="ECO:0000256" key="6">
    <source>
        <dbReference type="ARBA" id="ARBA00023146"/>
    </source>
</evidence>
<dbReference type="PANTHER" id="PTHR22594">
    <property type="entry name" value="ASPARTYL/LYSYL-TRNA SYNTHETASE"/>
    <property type="match status" value="1"/>
</dbReference>
<dbReference type="Proteomes" id="UP000002572">
    <property type="component" value="Chromosome"/>
</dbReference>
<keyword evidence="5 7" id="KW-0648">Protein biosynthesis</keyword>
<evidence type="ECO:0000256" key="3">
    <source>
        <dbReference type="ARBA" id="ARBA00022741"/>
    </source>
</evidence>
<accession>E6W3X5</accession>
<comment type="similarity">
    <text evidence="1 7">Belongs to the class-II aminoacyl-tRNA synthetase family.</text>
</comment>
<dbReference type="InterPro" id="IPR002312">
    <property type="entry name" value="Asp/Asn-tRNA-synth_IIb"/>
</dbReference>
<dbReference type="FunFam" id="3.30.930.10:FF:000016">
    <property type="entry name" value="Asparagine--tRNA ligase"/>
    <property type="match status" value="1"/>
</dbReference>
<dbReference type="NCBIfam" id="NF003037">
    <property type="entry name" value="PRK03932.1"/>
    <property type="match status" value="1"/>
</dbReference>
<evidence type="ECO:0000313" key="9">
    <source>
        <dbReference type="EMBL" id="ADU65843.1"/>
    </source>
</evidence>
<keyword evidence="3 7" id="KW-0547">Nucleotide-binding</keyword>
<dbReference type="CDD" id="cd00776">
    <property type="entry name" value="AsxRS_core"/>
    <property type="match status" value="1"/>
</dbReference>
<proteinExistence type="inferred from homology"/>
<evidence type="ECO:0000313" key="10">
    <source>
        <dbReference type="Proteomes" id="UP000002572"/>
    </source>
</evidence>
<dbReference type="EMBL" id="CP002432">
    <property type="protein sequence ID" value="ADU65843.1"/>
    <property type="molecule type" value="Genomic_DNA"/>
</dbReference>
<gene>
    <name evidence="7" type="primary">asnS</name>
    <name evidence="9" type="ordered locus">Selin_1108</name>
</gene>
<dbReference type="Gene3D" id="2.40.50.140">
    <property type="entry name" value="Nucleic acid-binding proteins"/>
    <property type="match status" value="1"/>
</dbReference>
<dbReference type="PANTHER" id="PTHR22594:SF34">
    <property type="entry name" value="ASPARAGINE--TRNA LIGASE, MITOCHONDRIAL-RELATED"/>
    <property type="match status" value="1"/>
</dbReference>
<dbReference type="GO" id="GO:0005524">
    <property type="term" value="F:ATP binding"/>
    <property type="evidence" value="ECO:0007669"/>
    <property type="project" value="UniProtKB-UniRule"/>
</dbReference>
<reference evidence="9 10" key="1">
    <citation type="submission" date="2010-12" db="EMBL/GenBank/DDBJ databases">
        <title>Complete sequence of Desulfurispirillum indicum S5.</title>
        <authorList>
            <consortium name="US DOE Joint Genome Institute"/>
            <person name="Lucas S."/>
            <person name="Copeland A."/>
            <person name="Lapidus A."/>
            <person name="Cheng J.-F."/>
            <person name="Goodwin L."/>
            <person name="Pitluck S."/>
            <person name="Chertkov O."/>
            <person name="Held B."/>
            <person name="Detter J.C."/>
            <person name="Han C."/>
            <person name="Tapia R."/>
            <person name="Land M."/>
            <person name="Hauser L."/>
            <person name="Kyrpides N."/>
            <person name="Ivanova N."/>
            <person name="Mikhailova N."/>
            <person name="Haggblom M."/>
            <person name="Rauschenbach I."/>
            <person name="Bini E."/>
            <person name="Woyke T."/>
        </authorList>
    </citation>
    <scope>NUCLEOTIDE SEQUENCE [LARGE SCALE GENOMIC DNA]</scope>
    <source>
        <strain evidence="10">ATCC BAA-1389 / DSM 22839 / S5</strain>
    </source>
</reference>
<comment type="subunit">
    <text evidence="7">Homodimer.</text>
</comment>
<dbReference type="eggNOG" id="COG0017">
    <property type="taxonomic scope" value="Bacteria"/>
</dbReference>
<dbReference type="InterPro" id="IPR004522">
    <property type="entry name" value="Asn-tRNA-ligase"/>
</dbReference>
<dbReference type="InterPro" id="IPR004364">
    <property type="entry name" value="Aa-tRNA-synt_II"/>
</dbReference>
<dbReference type="RefSeq" id="WP_013505724.1">
    <property type="nucleotide sequence ID" value="NC_014836.1"/>
</dbReference>
<keyword evidence="7" id="KW-0963">Cytoplasm</keyword>
<dbReference type="HOGENOM" id="CLU_004553_2_0_0"/>
<evidence type="ECO:0000259" key="8">
    <source>
        <dbReference type="PROSITE" id="PS50862"/>
    </source>
</evidence>
<dbReference type="EC" id="6.1.1.22" evidence="7"/>
<dbReference type="Pfam" id="PF00152">
    <property type="entry name" value="tRNA-synt_2"/>
    <property type="match status" value="1"/>
</dbReference>
<evidence type="ECO:0000256" key="4">
    <source>
        <dbReference type="ARBA" id="ARBA00022840"/>
    </source>
</evidence>
<comment type="catalytic activity">
    <reaction evidence="7">
        <text>tRNA(Asn) + L-asparagine + ATP = L-asparaginyl-tRNA(Asn) + AMP + diphosphate + H(+)</text>
        <dbReference type="Rhea" id="RHEA:11180"/>
        <dbReference type="Rhea" id="RHEA-COMP:9659"/>
        <dbReference type="Rhea" id="RHEA-COMP:9674"/>
        <dbReference type="ChEBI" id="CHEBI:15378"/>
        <dbReference type="ChEBI" id="CHEBI:30616"/>
        <dbReference type="ChEBI" id="CHEBI:33019"/>
        <dbReference type="ChEBI" id="CHEBI:58048"/>
        <dbReference type="ChEBI" id="CHEBI:78442"/>
        <dbReference type="ChEBI" id="CHEBI:78515"/>
        <dbReference type="ChEBI" id="CHEBI:456215"/>
        <dbReference type="EC" id="6.1.1.22"/>
    </reaction>
</comment>
<dbReference type="KEGG" id="din:Selin_1108"/>
<dbReference type="Pfam" id="PF01336">
    <property type="entry name" value="tRNA_anti-codon"/>
    <property type="match status" value="1"/>
</dbReference>
<dbReference type="GO" id="GO:0004816">
    <property type="term" value="F:asparagine-tRNA ligase activity"/>
    <property type="evidence" value="ECO:0007669"/>
    <property type="project" value="UniProtKB-UniRule"/>
</dbReference>
<dbReference type="InterPro" id="IPR004365">
    <property type="entry name" value="NA-bd_OB_tRNA"/>
</dbReference>
<keyword evidence="4 7" id="KW-0067">ATP-binding</keyword>
<dbReference type="PRINTS" id="PR01042">
    <property type="entry name" value="TRNASYNTHASP"/>
</dbReference>
<dbReference type="GO" id="GO:0003676">
    <property type="term" value="F:nucleic acid binding"/>
    <property type="evidence" value="ECO:0007669"/>
    <property type="project" value="InterPro"/>
</dbReference>
<dbReference type="InParanoid" id="E6W3X5"/>
<dbReference type="OrthoDB" id="9762036at2"/>
<dbReference type="NCBIfam" id="TIGR00457">
    <property type="entry name" value="asnS"/>
    <property type="match status" value="1"/>
</dbReference>
<evidence type="ECO:0000256" key="5">
    <source>
        <dbReference type="ARBA" id="ARBA00022917"/>
    </source>
</evidence>
<protein>
    <recommendedName>
        <fullName evidence="7">Asparagine--tRNA ligase</fullName>
        <ecNumber evidence="7">6.1.1.22</ecNumber>
    </recommendedName>
    <alternativeName>
        <fullName evidence="7">Asparaginyl-tRNA synthetase</fullName>
        <shortName evidence="7">AsnRS</shortName>
    </alternativeName>
</protein>
<sequence>MKHIPIAHILSGQHTEQSVTVCGLVRTCRQSKHITFIAINDGSCFESLQIISELPADQTADISTGTALRCHGHVVPSPGTGQQWELQAQSIEITGEAPESYPLQKKRHSLEFLRGLPHLRPRSNTFNAVFRLRSSLSHAIHRYFADLGFHWVQTPIITANDCEGAGEQFRVTTLPAGDTHMEQDFFGRPASLTVSGQLEGEAFATALGRIYTFGPTFRSENSNTSRHLAEFWMVEPEVAFADLDDIMALAEDFVQSMVRHVCDTFAAELAFFEQHMEKGLLQKLQQTTAGSFARITYTQAIEILLEAPRSFTFPVAWGVDLQSEHERYLCEEHFQKPVFVTDYPKQIKAFYMKLNDDGTTVRAMDLLLPGIGEIIGGSQREDDIHVLQQRMEEIGLDMESMDWYLELRRYGNQPHAGFGLGLERLLQYVTGVHNIRDVIPFPRAPKLI</sequence>
<dbReference type="CDD" id="cd04318">
    <property type="entry name" value="EcAsnRS_like_N"/>
    <property type="match status" value="1"/>
</dbReference>
<keyword evidence="6 7" id="KW-0030">Aminoacyl-tRNA synthetase</keyword>
<dbReference type="HAMAP" id="MF_00534">
    <property type="entry name" value="Asn_tRNA_synth"/>
    <property type="match status" value="1"/>
</dbReference>
<name>E6W3X5_DESIS</name>
<evidence type="ECO:0000256" key="7">
    <source>
        <dbReference type="HAMAP-Rule" id="MF_00534"/>
    </source>
</evidence>
<dbReference type="AlphaFoldDB" id="E6W3X5"/>
<dbReference type="PROSITE" id="PS50862">
    <property type="entry name" value="AA_TRNA_LIGASE_II"/>
    <property type="match status" value="1"/>
</dbReference>
<dbReference type="STRING" id="653733.Selin_1108"/>
<keyword evidence="2 7" id="KW-0436">Ligase</keyword>
<dbReference type="SUPFAM" id="SSF50249">
    <property type="entry name" value="Nucleic acid-binding proteins"/>
    <property type="match status" value="1"/>
</dbReference>
<dbReference type="GO" id="GO:0005737">
    <property type="term" value="C:cytoplasm"/>
    <property type="evidence" value="ECO:0007669"/>
    <property type="project" value="UniProtKB-SubCell"/>
</dbReference>
<evidence type="ECO:0000256" key="1">
    <source>
        <dbReference type="ARBA" id="ARBA00008226"/>
    </source>
</evidence>